<evidence type="ECO:0000313" key="1">
    <source>
        <dbReference type="EMBL" id="SMO47712.1"/>
    </source>
</evidence>
<protein>
    <recommendedName>
        <fullName evidence="3">Baseplate J-like protein</fullName>
    </recommendedName>
</protein>
<evidence type="ECO:0008006" key="3">
    <source>
        <dbReference type="Google" id="ProtNLM"/>
    </source>
</evidence>
<proteinExistence type="predicted"/>
<organism evidence="1 2">
    <name type="scientific">Flavobacterium nitrogenifigens</name>
    <dbReference type="NCBI Taxonomy" id="1617283"/>
    <lineage>
        <taxon>Bacteria</taxon>
        <taxon>Pseudomonadati</taxon>
        <taxon>Bacteroidota</taxon>
        <taxon>Flavobacteriia</taxon>
        <taxon>Flavobacteriales</taxon>
        <taxon>Flavobacteriaceae</taxon>
        <taxon>Flavobacterium</taxon>
    </lineage>
</organism>
<dbReference type="RefSeq" id="WP_111378158.1">
    <property type="nucleotide sequence ID" value="NZ_CP043612.1"/>
</dbReference>
<dbReference type="AlphaFoldDB" id="A0A521BKU6"/>
<dbReference type="OrthoDB" id="9762853at2"/>
<gene>
    <name evidence="1" type="ORF">SAMN06265220_1011081</name>
</gene>
<sequence>MSTNGSQIDNVIFKRNGVNQEERFSDALEPSNLKLHDFTIEDWLLFAYNFAKEVNFFDTNNDKKPEGNWQELFNYFGFSKDNLPNGNIPQRTDERYGYLKENITKTLSTAQINQDLTPHLTLFVCFLKLLELSQNKLNGITKKHLDFFYKDILQIQKLPAKADKVNIIFELAKKVAEEKIAVNTELDAGKDPDGKKLIYKTTEEFIANKAHIAYLKSVYNDIKLGEIKYSEIANSLDGKGEPLKEDSPYWFPFGYTSKEEKYPKLDDAKLGFAIASELFNLKEGDRNIDITIDFDEVLTFHDLLDTNDLLKNISILYSGKKGWVGDIKLSSDISFKNVSQYTSISSNQLKLVFKIPKDSPAIVNYDQKVLGEFFSTELPVIRFLINTQDKKGHTLFRSLVTKPIAGITAKVEVKDVKSLILESDTGLLNAAKPFYPFTTQPEKNSSFIINYPEIFSKNWTDAYINIKWKNTPLSFVTHYAAYKNSFLETISKQSFLDAFFPKEIVKKMTDAKQPEDGIAEKNNSDIKAPVEINEEIEAVEETPELPEVDPDAPNTGIVTEDYFKATLSVLDKEVWDEQDETVNLFDADDEEDNAFESNIYVKGDYDPGKSGPIRLTLNQSFLHSLFPKIYTLAIMNVADEPTTPIPNEPYTPVVESISLDYSAEESIYFPEESTDFTLSAYESNRIKLFHEAPFGQQEEHSYLKQQAIYKEILDPSTPITNCLVPDYCNGGEFYVGFQDAEISQQISLLFQILEGSENTSVDTFTGIQKVEWYILCDNYWKNLDKDILANGIDNFLKSGIVKFSIPKQATNDNTLFPANTIWIKAKMHKDYDAVCKVIDVKTQVVTAQFFDNNNNLAHLESTLPAKTISKLITRVPQIKSIEQPFNSFDGKPLESDPSYYLRVSERLRHKNRAITLWDYEHLILQEFPSVFKVKCLNHTFISGTKTSFLAPGKVTLVVIPDIVDKNVFDIYEPRVSTATLNSIESFINSKNSMLVSAKVINPDYEKVIVKLKVKFYPEYDENFYKKQLNEDLIKFLSPWAFDTSKQIIFGVELQRSVVIEYIENLYYVDFLSMLEMAIYIDKTNKEEPKTLEDTDKNDAKAYLLDFQTTLSPSSPKNILVSVKNHIISTDIDTCKKITPQEPEKCQY</sequence>
<reference evidence="1 2" key="1">
    <citation type="submission" date="2017-05" db="EMBL/GenBank/DDBJ databases">
        <authorList>
            <person name="Varghese N."/>
            <person name="Submissions S."/>
        </authorList>
    </citation>
    <scope>NUCLEOTIDE SEQUENCE [LARGE SCALE GENOMIC DNA]</scope>
    <source>
        <strain evidence="1 2">DSM 29982</strain>
    </source>
</reference>
<keyword evidence="2" id="KW-1185">Reference proteome</keyword>
<evidence type="ECO:0000313" key="2">
    <source>
        <dbReference type="Proteomes" id="UP000319267"/>
    </source>
</evidence>
<dbReference type="EMBL" id="FXTQ01000001">
    <property type="protein sequence ID" value="SMO47712.1"/>
    <property type="molecule type" value="Genomic_DNA"/>
</dbReference>
<name>A0A521BKU6_9FLAO</name>
<dbReference type="Proteomes" id="UP000319267">
    <property type="component" value="Unassembled WGS sequence"/>
</dbReference>
<accession>A0A521BKU6</accession>